<dbReference type="InterPro" id="IPR017850">
    <property type="entry name" value="Alkaline_phosphatase_core_sf"/>
</dbReference>
<reference evidence="9 10" key="1">
    <citation type="submission" date="2017-02" db="EMBL/GenBank/DDBJ databases">
        <authorList>
            <person name="Peterson S.W."/>
        </authorList>
    </citation>
    <scope>NUCLEOTIDE SEQUENCE [LARGE SCALE GENOMIC DNA]</scope>
    <source>
        <strain evidence="9 10">ATCC 43324</strain>
    </source>
</reference>
<evidence type="ECO:0000259" key="8">
    <source>
        <dbReference type="Pfam" id="PF00884"/>
    </source>
</evidence>
<dbReference type="CDD" id="cd16017">
    <property type="entry name" value="LptA"/>
    <property type="match status" value="1"/>
</dbReference>
<dbReference type="GO" id="GO:0009244">
    <property type="term" value="P:lipopolysaccharide core region biosynthetic process"/>
    <property type="evidence" value="ECO:0007669"/>
    <property type="project" value="TreeGrafter"/>
</dbReference>
<evidence type="ECO:0000256" key="6">
    <source>
        <dbReference type="ARBA" id="ARBA00023136"/>
    </source>
</evidence>
<keyword evidence="4 7" id="KW-0812">Transmembrane</keyword>
<feature type="transmembrane region" description="Helical" evidence="7">
    <location>
        <begin position="81"/>
        <end position="99"/>
    </location>
</feature>
<evidence type="ECO:0000256" key="2">
    <source>
        <dbReference type="ARBA" id="ARBA00022475"/>
    </source>
</evidence>
<dbReference type="InterPro" id="IPR040423">
    <property type="entry name" value="PEA_transferase"/>
</dbReference>
<dbReference type="Proteomes" id="UP000190065">
    <property type="component" value="Unassembled WGS sequence"/>
</dbReference>
<evidence type="ECO:0000256" key="1">
    <source>
        <dbReference type="ARBA" id="ARBA00004651"/>
    </source>
</evidence>
<dbReference type="PANTHER" id="PTHR30443:SF2">
    <property type="entry name" value="PHOSPHOETHANOLAMINE TRANSFERASE EPTC"/>
    <property type="match status" value="1"/>
</dbReference>
<feature type="transmembrane region" description="Helical" evidence="7">
    <location>
        <begin position="131"/>
        <end position="151"/>
    </location>
</feature>
<evidence type="ECO:0000256" key="5">
    <source>
        <dbReference type="ARBA" id="ARBA00022989"/>
    </source>
</evidence>
<dbReference type="EMBL" id="FUXK01000003">
    <property type="protein sequence ID" value="SJZ53768.1"/>
    <property type="molecule type" value="Genomic_DNA"/>
</dbReference>
<protein>
    <submittedName>
        <fullName evidence="9">Heptose-I-phosphate ethanolaminephosphotransferase</fullName>
    </submittedName>
</protein>
<keyword evidence="5 7" id="KW-1133">Transmembrane helix</keyword>
<evidence type="ECO:0000256" key="7">
    <source>
        <dbReference type="SAM" id="Phobius"/>
    </source>
</evidence>
<feature type="transmembrane region" description="Helical" evidence="7">
    <location>
        <begin position="163"/>
        <end position="183"/>
    </location>
</feature>
<gene>
    <name evidence="9" type="ORF">SAMN02745202_00429</name>
</gene>
<accession>A0A1T4LGQ1</accession>
<keyword evidence="3 9" id="KW-0808">Transferase</keyword>
<feature type="transmembrane region" description="Helical" evidence="7">
    <location>
        <begin position="21"/>
        <end position="39"/>
    </location>
</feature>
<comment type="subcellular location">
    <subcellularLocation>
        <location evidence="1">Cell membrane</location>
        <topology evidence="1">Multi-pass membrane protein</topology>
    </subcellularLocation>
</comment>
<evidence type="ECO:0000256" key="4">
    <source>
        <dbReference type="ARBA" id="ARBA00022692"/>
    </source>
</evidence>
<sequence>MKQETWMKWLAVGWKPLKSNALFFVMMYLLGCVSAWVTLGPYKDARLYDHLYTELFFDLYLLVAALTLVPERWRRRLRLMLYVVFYGVALVDAYCYVTFSSTLNPSMLMLVGETNGREAWEFLTTLVSADLIFSNLGWILLLIGVNLLLHFAPRYRLFYWPKYALSLPVEVAFSVLAVTGWVACGCDAWENKVKVHRLMSAKTIGEVEHTLTNKHHGVLYNPMLRLVFSLYANDLASHQVDKLVAAADKVSVDSCSFRSPTIVLIIGESYGRHHSHQYGYQLPTTPRQERRARTGFLVPFTDVVAPWNLTSYVFKNVFSMHVVGQQGEWCDYPLFPEIFKKAGYKVTFLTNQFLMKPAAAVFDFSGGFFLNNPTLNRAQFDLRNTALHRYDAGLLQDYDDFLKAGKIDLRQHNLIIFHLIGQHMNYRDRYPPERKKFVAERYERLRPELTQKQRMILADYDNAVRYNDSIVDQICRRFANKDAIVIYMPDHGEECYEENRGFFCRNHSAQIDWPLAHYEFEIPFWIYCAPRYAHRRPELFRAIVQARKRRLMTDALPHMLLYLAGISAKDYHAKYNVLSDEYDEARPRLLKGTADYDALRTQFFKQKNKAKHEK</sequence>
<dbReference type="PANTHER" id="PTHR30443">
    <property type="entry name" value="INNER MEMBRANE PROTEIN"/>
    <property type="match status" value="1"/>
</dbReference>
<name>A0A1T4LGQ1_9BACT</name>
<proteinExistence type="predicted"/>
<keyword evidence="6 7" id="KW-0472">Membrane</keyword>
<keyword evidence="2" id="KW-1003">Cell membrane</keyword>
<dbReference type="GO" id="GO:0005886">
    <property type="term" value="C:plasma membrane"/>
    <property type="evidence" value="ECO:0007669"/>
    <property type="project" value="UniProtKB-SubCell"/>
</dbReference>
<dbReference type="Pfam" id="PF00884">
    <property type="entry name" value="Sulfatase"/>
    <property type="match status" value="1"/>
</dbReference>
<dbReference type="GO" id="GO:0016776">
    <property type="term" value="F:phosphotransferase activity, phosphate group as acceptor"/>
    <property type="evidence" value="ECO:0007669"/>
    <property type="project" value="TreeGrafter"/>
</dbReference>
<dbReference type="AlphaFoldDB" id="A0A1T4LGQ1"/>
<dbReference type="eggNOG" id="COG2194">
    <property type="taxonomic scope" value="Bacteria"/>
</dbReference>
<feature type="transmembrane region" description="Helical" evidence="7">
    <location>
        <begin position="51"/>
        <end position="69"/>
    </location>
</feature>
<organism evidence="9 10">
    <name type="scientific">Segatella oulorum</name>
    <dbReference type="NCBI Taxonomy" id="28136"/>
    <lineage>
        <taxon>Bacteria</taxon>
        <taxon>Pseudomonadati</taxon>
        <taxon>Bacteroidota</taxon>
        <taxon>Bacteroidia</taxon>
        <taxon>Bacteroidales</taxon>
        <taxon>Prevotellaceae</taxon>
        <taxon>Segatella</taxon>
    </lineage>
</organism>
<dbReference type="STRING" id="28136.SAMN02745202_00429"/>
<dbReference type="SUPFAM" id="SSF53649">
    <property type="entry name" value="Alkaline phosphatase-like"/>
    <property type="match status" value="1"/>
</dbReference>
<evidence type="ECO:0000256" key="3">
    <source>
        <dbReference type="ARBA" id="ARBA00022679"/>
    </source>
</evidence>
<dbReference type="RefSeq" id="WP_144006186.1">
    <property type="nucleotide sequence ID" value="NZ_FUXK01000003.1"/>
</dbReference>
<evidence type="ECO:0000313" key="9">
    <source>
        <dbReference type="EMBL" id="SJZ53768.1"/>
    </source>
</evidence>
<dbReference type="Gene3D" id="3.40.720.10">
    <property type="entry name" value="Alkaline Phosphatase, subunit A"/>
    <property type="match status" value="1"/>
</dbReference>
<dbReference type="InterPro" id="IPR000917">
    <property type="entry name" value="Sulfatase_N"/>
</dbReference>
<dbReference type="InterPro" id="IPR058130">
    <property type="entry name" value="PEA_transf_C"/>
</dbReference>
<evidence type="ECO:0000313" key="10">
    <source>
        <dbReference type="Proteomes" id="UP000190065"/>
    </source>
</evidence>
<feature type="domain" description="Sulfatase N-terminal" evidence="8">
    <location>
        <begin position="260"/>
        <end position="545"/>
    </location>
</feature>